<keyword evidence="2" id="KW-1185">Reference proteome</keyword>
<dbReference type="Proteomes" id="UP001345963">
    <property type="component" value="Unassembled WGS sequence"/>
</dbReference>
<proteinExistence type="predicted"/>
<protein>
    <submittedName>
        <fullName evidence="1">Uncharacterized protein</fullName>
    </submittedName>
</protein>
<organism evidence="1 2">
    <name type="scientific">Ataeniobius toweri</name>
    <dbReference type="NCBI Taxonomy" id="208326"/>
    <lineage>
        <taxon>Eukaryota</taxon>
        <taxon>Metazoa</taxon>
        <taxon>Chordata</taxon>
        <taxon>Craniata</taxon>
        <taxon>Vertebrata</taxon>
        <taxon>Euteleostomi</taxon>
        <taxon>Actinopterygii</taxon>
        <taxon>Neopterygii</taxon>
        <taxon>Teleostei</taxon>
        <taxon>Neoteleostei</taxon>
        <taxon>Acanthomorphata</taxon>
        <taxon>Ovalentaria</taxon>
        <taxon>Atherinomorphae</taxon>
        <taxon>Cyprinodontiformes</taxon>
        <taxon>Goodeidae</taxon>
        <taxon>Ataeniobius</taxon>
    </lineage>
</organism>
<gene>
    <name evidence="1" type="ORF">ATANTOWER_016095</name>
</gene>
<sequence length="70" mass="7227">MVINFTKKLARAKTLTSKLPEVSCLVLGCGCKLPPPVHLGNIKPKVLASVSTCCWAGRGSLVGVESSSSG</sequence>
<evidence type="ECO:0000313" key="1">
    <source>
        <dbReference type="EMBL" id="MED6238295.1"/>
    </source>
</evidence>
<evidence type="ECO:0000313" key="2">
    <source>
        <dbReference type="Proteomes" id="UP001345963"/>
    </source>
</evidence>
<name>A0ABU7AK83_9TELE</name>
<accession>A0ABU7AK83</accession>
<comment type="caution">
    <text evidence="1">The sequence shown here is derived from an EMBL/GenBank/DDBJ whole genome shotgun (WGS) entry which is preliminary data.</text>
</comment>
<dbReference type="EMBL" id="JAHUTI010020003">
    <property type="protein sequence ID" value="MED6238295.1"/>
    <property type="molecule type" value="Genomic_DNA"/>
</dbReference>
<reference evidence="1 2" key="1">
    <citation type="submission" date="2021-07" db="EMBL/GenBank/DDBJ databases">
        <authorList>
            <person name="Palmer J.M."/>
        </authorList>
    </citation>
    <scope>NUCLEOTIDE SEQUENCE [LARGE SCALE GENOMIC DNA]</scope>
    <source>
        <strain evidence="1 2">AT_MEX2019</strain>
        <tissue evidence="1">Muscle</tissue>
    </source>
</reference>